<name>K0NIW8_DESTT</name>
<evidence type="ECO:0000259" key="1">
    <source>
        <dbReference type="Pfam" id="PF04542"/>
    </source>
</evidence>
<reference evidence="2 3" key="1">
    <citation type="journal article" date="2013" name="Environ. Microbiol.">
        <title>Complete genome, catabolic sub-proteomes and key-metabolites of Desulfobacula toluolica Tol2, a marine, aromatic compound-degrading, sulfate-reducing bacterium.</title>
        <authorList>
            <person name="Wohlbrand L."/>
            <person name="Jacob J.H."/>
            <person name="Kube M."/>
            <person name="Mussmann M."/>
            <person name="Jarling R."/>
            <person name="Beck A."/>
            <person name="Amann R."/>
            <person name="Wilkes H."/>
            <person name="Reinhardt R."/>
            <person name="Rabus R."/>
        </authorList>
    </citation>
    <scope>NUCLEOTIDE SEQUENCE [LARGE SCALE GENOMIC DNA]</scope>
    <source>
        <strain evidence="3">DSM 7467 / Tol2</strain>
    </source>
</reference>
<dbReference type="EMBL" id="FO203503">
    <property type="protein sequence ID" value="CCK81381.1"/>
    <property type="molecule type" value="Genomic_DNA"/>
</dbReference>
<gene>
    <name evidence="2" type="ordered locus">TOL2_C32230</name>
</gene>
<proteinExistence type="predicted"/>
<dbReference type="OrthoDB" id="340239at2"/>
<dbReference type="HOGENOM" id="CLU_2665195_0_0_7"/>
<dbReference type="RefSeq" id="WP_014958570.1">
    <property type="nucleotide sequence ID" value="NC_018645.1"/>
</dbReference>
<dbReference type="GO" id="GO:0003700">
    <property type="term" value="F:DNA-binding transcription factor activity"/>
    <property type="evidence" value="ECO:0007669"/>
    <property type="project" value="InterPro"/>
</dbReference>
<keyword evidence="3" id="KW-1185">Reference proteome</keyword>
<dbReference type="KEGG" id="dto:TOL2_C32230"/>
<dbReference type="Pfam" id="PF04542">
    <property type="entry name" value="Sigma70_r2"/>
    <property type="match status" value="1"/>
</dbReference>
<protein>
    <submittedName>
        <fullName evidence="2">Uncharacterized sigma70 region 2 protein</fullName>
    </submittedName>
</protein>
<accession>K0NIW8</accession>
<organism evidence="2 3">
    <name type="scientific">Desulfobacula toluolica (strain DSM 7467 / Tol2)</name>
    <dbReference type="NCBI Taxonomy" id="651182"/>
    <lineage>
        <taxon>Bacteria</taxon>
        <taxon>Pseudomonadati</taxon>
        <taxon>Thermodesulfobacteriota</taxon>
        <taxon>Desulfobacteria</taxon>
        <taxon>Desulfobacterales</taxon>
        <taxon>Desulfobacteraceae</taxon>
        <taxon>Desulfobacula</taxon>
    </lineage>
</organism>
<dbReference type="AlphaFoldDB" id="K0NIW8"/>
<dbReference type="InterPro" id="IPR013325">
    <property type="entry name" value="RNA_pol_sigma_r2"/>
</dbReference>
<evidence type="ECO:0000313" key="3">
    <source>
        <dbReference type="Proteomes" id="UP000007347"/>
    </source>
</evidence>
<dbReference type="Proteomes" id="UP000007347">
    <property type="component" value="Chromosome"/>
</dbReference>
<dbReference type="GO" id="GO:0006352">
    <property type="term" value="P:DNA-templated transcription initiation"/>
    <property type="evidence" value="ECO:0007669"/>
    <property type="project" value="InterPro"/>
</dbReference>
<evidence type="ECO:0000313" key="2">
    <source>
        <dbReference type="EMBL" id="CCK81381.1"/>
    </source>
</evidence>
<dbReference type="STRING" id="651182.TOL2_C32230"/>
<feature type="domain" description="RNA polymerase sigma-70 region 2" evidence="1">
    <location>
        <begin position="7"/>
        <end position="70"/>
    </location>
</feature>
<sequence>MDSYDSFYRKNKDRVFSYLLRLTGDYHRSFDFMQESFTRYFSRYRCKNNNCALLYTIARNAALDSIRKRREETII</sequence>
<dbReference type="SUPFAM" id="SSF88946">
    <property type="entry name" value="Sigma2 domain of RNA polymerase sigma factors"/>
    <property type="match status" value="1"/>
</dbReference>
<dbReference type="InterPro" id="IPR007627">
    <property type="entry name" value="RNA_pol_sigma70_r2"/>
</dbReference>
<dbReference type="Gene3D" id="1.10.1740.10">
    <property type="match status" value="1"/>
</dbReference>